<dbReference type="InterPro" id="IPR004869">
    <property type="entry name" value="MMPL_dom"/>
</dbReference>
<evidence type="ECO:0000259" key="7">
    <source>
        <dbReference type="Pfam" id="PF03176"/>
    </source>
</evidence>
<evidence type="ECO:0000256" key="2">
    <source>
        <dbReference type="ARBA" id="ARBA00022475"/>
    </source>
</evidence>
<keyword evidence="2" id="KW-1003">Cell membrane</keyword>
<dbReference type="EMBL" id="CP003257">
    <property type="protein sequence ID" value="AEX84961.1"/>
    <property type="molecule type" value="Genomic_DNA"/>
</dbReference>
<dbReference type="HOGENOM" id="CLU_352267_0_0_0"/>
<dbReference type="RefSeq" id="WP_014296033.1">
    <property type="nucleotide sequence ID" value="NC_016751.1"/>
</dbReference>
<feature type="transmembrane region" description="Helical" evidence="6">
    <location>
        <begin position="762"/>
        <end position="782"/>
    </location>
</feature>
<dbReference type="STRING" id="443254.Marpi_0519"/>
<dbReference type="GO" id="GO:0005886">
    <property type="term" value="C:plasma membrane"/>
    <property type="evidence" value="ECO:0007669"/>
    <property type="project" value="UniProtKB-SubCell"/>
</dbReference>
<feature type="domain" description="Membrane transport protein MMPL" evidence="7">
    <location>
        <begin position="171"/>
        <end position="401"/>
    </location>
</feature>
<dbReference type="KEGG" id="mpz:Marpi_0519"/>
<evidence type="ECO:0000256" key="3">
    <source>
        <dbReference type="ARBA" id="ARBA00022692"/>
    </source>
</evidence>
<reference evidence="9" key="2">
    <citation type="submission" date="2012-01" db="EMBL/GenBank/DDBJ databases">
        <title>Complete sequence of chromosome of Marinitoga piezophila KA3.</title>
        <authorList>
            <person name="Lucas S."/>
            <person name="Han J."/>
            <person name="Lapidus A."/>
            <person name="Cheng J.-F."/>
            <person name="Goodwin L."/>
            <person name="Pitluck S."/>
            <person name="Peters L."/>
            <person name="Mikhailova N."/>
            <person name="Teshima H."/>
            <person name="Detter J.C."/>
            <person name="Han C."/>
            <person name="Tapia R."/>
            <person name="Land M."/>
            <person name="Hauser L."/>
            <person name="Kyrpides N."/>
            <person name="Ivanova N."/>
            <person name="Pagani I."/>
            <person name="Jebbar M."/>
            <person name="Vannier P."/>
            <person name="Oger P."/>
            <person name="Cario A."/>
            <person name="Bartlett D."/>
            <person name="Noll K.M."/>
            <person name="Woyke T."/>
        </authorList>
    </citation>
    <scope>NUCLEOTIDE SEQUENCE [LARGE SCALE GENOMIC DNA]</scope>
    <source>
        <strain evidence="9">DSM 14283 / JCM 11233 / KA3</strain>
    </source>
</reference>
<dbReference type="InterPro" id="IPR050545">
    <property type="entry name" value="Mycobact_MmpL"/>
</dbReference>
<feature type="transmembrane region" description="Helical" evidence="6">
    <location>
        <begin position="246"/>
        <end position="265"/>
    </location>
</feature>
<accession>H2J5A3</accession>
<name>H2J5A3_MARPK</name>
<dbReference type="Pfam" id="PF03176">
    <property type="entry name" value="MMPL"/>
    <property type="match status" value="1"/>
</dbReference>
<keyword evidence="4 6" id="KW-1133">Transmembrane helix</keyword>
<evidence type="ECO:0000256" key="6">
    <source>
        <dbReference type="SAM" id="Phobius"/>
    </source>
</evidence>
<comment type="subcellular location">
    <subcellularLocation>
        <location evidence="1">Cell membrane</location>
        <topology evidence="1">Multi-pass membrane protein</topology>
    </subcellularLocation>
</comment>
<evidence type="ECO:0000313" key="8">
    <source>
        <dbReference type="EMBL" id="AEX84961.1"/>
    </source>
</evidence>
<dbReference type="PANTHER" id="PTHR33406">
    <property type="entry name" value="MEMBRANE PROTEIN MJ1562-RELATED"/>
    <property type="match status" value="1"/>
</dbReference>
<keyword evidence="9" id="KW-1185">Reference proteome</keyword>
<sequence>MQKKYLKLSKFLTDHYKIILLLFLIFSVLSILNLKNLKINSDLLTILPEDDPIVLSLKEEEKTKSNSSVLITAFFIDENTDYKKVALDYYNNLKELPDFNGLAKTDLSLLLSYGFLNVSNSKLIDDLVKNLESTFDSFSKLNPYDFKSFEYINTTLSLLNQVDTNFKASNENDPLLGYYTLSPDKKVMVMGLTFLKPTSDLNFVKSIIPRVKKISQNISQKYNIRSGLTGSYIYDYEANETVNFDFSITTYLSMFLIILIFYITFANLPSTIIVFISLILSTGISLGISTLIFKELNIITSFVAAITLGLGIDYGIHITSRLISEYKERKNYIEALSITYETVLIPLFYGVATTILVFLSLILMNLPGFTQMAIISSIGLIVFFINMIFIVPVLFYPFRNMILKSYKENKINLWFQKLGVYIPKKRRFILTLLPSVIIFFSIFGIINFSNFSYTPPGLAPTNSESIRVFNELAEHFGASLFNDLKFIVKIDEDSDKIIKELKKSPYIEKVESYLDVLKKQIGDFNKLKLKTQEISKLVNDPFSVSVLKKYNIYSDTLKIIDLASKSKNQKDFILGITSLIPEELKRSIMITKNNQEYFIIYVTPKISLARDNGLKYFFDSVGKYRERFLGERKALYYIMKLIEKKFPYVIVVSIILIGILTYMSRKSLNETFIAIFGLLFSILATFGIIYFYNIKATFLTVISFPLIFGIGVDGYIHLFHAIDEDKVHYWHTLKATTLSFLTTMSSFITFQLSRGELLKQFSLTMVLGVFIVWLMTVIYIPALKIKR</sequence>
<keyword evidence="5 6" id="KW-0472">Membrane</keyword>
<feature type="transmembrane region" description="Helical" evidence="6">
    <location>
        <begin position="428"/>
        <end position="448"/>
    </location>
</feature>
<feature type="transmembrane region" description="Helical" evidence="6">
    <location>
        <begin position="698"/>
        <end position="719"/>
    </location>
</feature>
<reference evidence="8 9" key="1">
    <citation type="journal article" date="2012" name="J. Bacteriol.">
        <title>Complete Genome Sequence of the Thermophilic, Piezophilic, Heterotrophic Bacterium Marinitoga piezophila KA3.</title>
        <authorList>
            <person name="Lucas S."/>
            <person name="Han J."/>
            <person name="Lapidus A."/>
            <person name="Cheng J.F."/>
            <person name="Goodwin L.A."/>
            <person name="Pitluck S."/>
            <person name="Peters L."/>
            <person name="Mikhailova N."/>
            <person name="Teshima H."/>
            <person name="Detter J.C."/>
            <person name="Han C."/>
            <person name="Tapia R."/>
            <person name="Land M."/>
            <person name="Hauser L."/>
            <person name="Kyrpides N.C."/>
            <person name="Ivanova N."/>
            <person name="Pagani I."/>
            <person name="Vannier P."/>
            <person name="Oger P."/>
            <person name="Bartlett D.H."/>
            <person name="Noll K.M."/>
            <person name="Woyke T."/>
            <person name="Jebbar M."/>
        </authorList>
    </citation>
    <scope>NUCLEOTIDE SEQUENCE [LARGE SCALE GENOMIC DNA]</scope>
    <source>
        <strain evidence="9">DSM 14283 / JCM 11233 / KA3</strain>
    </source>
</reference>
<dbReference type="Gene3D" id="1.20.1640.10">
    <property type="entry name" value="Multidrug efflux transporter AcrB transmembrane domain"/>
    <property type="match status" value="2"/>
</dbReference>
<dbReference type="OrthoDB" id="49344at2"/>
<feature type="transmembrane region" description="Helical" evidence="6">
    <location>
        <begin position="671"/>
        <end position="692"/>
    </location>
</feature>
<evidence type="ECO:0000256" key="5">
    <source>
        <dbReference type="ARBA" id="ARBA00023136"/>
    </source>
</evidence>
<feature type="transmembrane region" description="Helical" evidence="6">
    <location>
        <begin position="372"/>
        <end position="398"/>
    </location>
</feature>
<feature type="transmembrane region" description="Helical" evidence="6">
    <location>
        <begin position="299"/>
        <end position="323"/>
    </location>
</feature>
<evidence type="ECO:0000256" key="1">
    <source>
        <dbReference type="ARBA" id="ARBA00004651"/>
    </source>
</evidence>
<evidence type="ECO:0000313" key="9">
    <source>
        <dbReference type="Proteomes" id="UP000007161"/>
    </source>
</evidence>
<dbReference type="SUPFAM" id="SSF82866">
    <property type="entry name" value="Multidrug efflux transporter AcrB transmembrane domain"/>
    <property type="match status" value="2"/>
</dbReference>
<keyword evidence="3 6" id="KW-0812">Transmembrane</keyword>
<dbReference type="eggNOG" id="COG1033">
    <property type="taxonomic scope" value="Bacteria"/>
</dbReference>
<evidence type="ECO:0000256" key="4">
    <source>
        <dbReference type="ARBA" id="ARBA00022989"/>
    </source>
</evidence>
<protein>
    <submittedName>
        <fullName evidence="8">Putative RND superfamily exporter</fullName>
    </submittedName>
</protein>
<feature type="transmembrane region" description="Helical" evidence="6">
    <location>
        <begin position="646"/>
        <end position="664"/>
    </location>
</feature>
<feature type="transmembrane region" description="Helical" evidence="6">
    <location>
        <begin position="343"/>
        <end position="366"/>
    </location>
</feature>
<feature type="transmembrane region" description="Helical" evidence="6">
    <location>
        <begin position="272"/>
        <end position="293"/>
    </location>
</feature>
<dbReference type="Proteomes" id="UP000007161">
    <property type="component" value="Chromosome"/>
</dbReference>
<proteinExistence type="predicted"/>
<dbReference type="PANTHER" id="PTHR33406:SF13">
    <property type="entry name" value="MEMBRANE PROTEIN YDFJ"/>
    <property type="match status" value="1"/>
</dbReference>
<gene>
    <name evidence="8" type="ordered locus">Marpi_0519</name>
</gene>
<organism evidence="8 9">
    <name type="scientific">Marinitoga piezophila (strain DSM 14283 / JCM 11233 / KA3)</name>
    <dbReference type="NCBI Taxonomy" id="443254"/>
    <lineage>
        <taxon>Bacteria</taxon>
        <taxon>Thermotogati</taxon>
        <taxon>Thermotogota</taxon>
        <taxon>Thermotogae</taxon>
        <taxon>Petrotogales</taxon>
        <taxon>Petrotogaceae</taxon>
        <taxon>Marinitoga</taxon>
    </lineage>
</organism>
<dbReference type="AlphaFoldDB" id="H2J5A3"/>